<proteinExistence type="predicted"/>
<dbReference type="Proteomes" id="UP000806077">
    <property type="component" value="Unassembled WGS sequence"/>
</dbReference>
<gene>
    <name evidence="1" type="ORF">F7645_10835</name>
</gene>
<evidence type="ECO:0000313" key="1">
    <source>
        <dbReference type="EMBL" id="MBE7695912.1"/>
    </source>
</evidence>
<organism evidence="1 2">
    <name type="scientific">Tenacibaculum finnmarkense genomovar finnmarkense</name>
    <dbReference type="NCBI Taxonomy" id="1458503"/>
    <lineage>
        <taxon>Bacteria</taxon>
        <taxon>Pseudomonadati</taxon>
        <taxon>Bacteroidota</taxon>
        <taxon>Flavobacteriia</taxon>
        <taxon>Flavobacteriales</taxon>
        <taxon>Flavobacteriaceae</taxon>
        <taxon>Tenacibaculum</taxon>
        <taxon>Tenacibaculum finnmarkense</taxon>
    </lineage>
</organism>
<name>A0AAP1RH25_9FLAO</name>
<comment type="caution">
    <text evidence="1">The sequence shown here is derived from an EMBL/GenBank/DDBJ whole genome shotgun (WGS) entry which is preliminary data.</text>
</comment>
<dbReference type="RefSeq" id="WP_159459637.1">
    <property type="nucleotide sequence ID" value="NZ_JAJHTB010000002.1"/>
</dbReference>
<keyword evidence="2" id="KW-1185">Reference proteome</keyword>
<sequence>MLSTYTLRAEETVDDCFDTAIESLELAEEKYGMMSDGSATDYLNSAYSNCVTWMETN</sequence>
<dbReference type="EMBL" id="WXXV01000016">
    <property type="protein sequence ID" value="MBE7695912.1"/>
    <property type="molecule type" value="Genomic_DNA"/>
</dbReference>
<protein>
    <submittedName>
        <fullName evidence="1">Uncharacterized protein</fullName>
    </submittedName>
</protein>
<dbReference type="AlphaFoldDB" id="A0AAP1RH25"/>
<evidence type="ECO:0000313" key="2">
    <source>
        <dbReference type="Proteomes" id="UP000806077"/>
    </source>
</evidence>
<accession>A0AAP1RH25</accession>
<reference evidence="1 2" key="1">
    <citation type="journal article" date="2020" name="Int. J. Syst. Evol. Microbiol.">
        <title>Tenacibaculum piscium sp. nov., isolated from skin ulcers of sea-farmed fish, and description of Tenacibaculum finnmarkense sp. nov. with subdivision into genomovars finnmarkense and ulcerans.</title>
        <authorList>
            <person name="Olsen A.B."/>
            <person name="Spilsberg B."/>
            <person name="Nilsen H.K."/>
            <person name="Lagesen K."/>
            <person name="Gulla S."/>
            <person name="Avendano-Herrera R."/>
            <person name="Irgang R."/>
            <person name="Duchaud E."/>
            <person name="Colquhoun D.J."/>
        </authorList>
    </citation>
    <scope>NUCLEOTIDE SEQUENCE [LARGE SCALE GENOMIC DNA]</scope>
    <source>
        <strain evidence="1 2">TNO037</strain>
    </source>
</reference>